<evidence type="ECO:0000259" key="6">
    <source>
        <dbReference type="SMART" id="SM00198"/>
    </source>
</evidence>
<evidence type="ECO:0000313" key="9">
    <source>
        <dbReference type="RefSeq" id="XP_028130879.1"/>
    </source>
</evidence>
<dbReference type="RefSeq" id="XP_050518011.1">
    <property type="nucleotide sequence ID" value="XM_050662054.1"/>
</dbReference>
<comment type="subcellular location">
    <subcellularLocation>
        <location evidence="1">Secreted</location>
    </subcellularLocation>
</comment>
<evidence type="ECO:0000256" key="5">
    <source>
        <dbReference type="SAM" id="SignalP"/>
    </source>
</evidence>
<dbReference type="InterPro" id="IPR001283">
    <property type="entry name" value="CRISP-related"/>
</dbReference>
<evidence type="ECO:0000313" key="8">
    <source>
        <dbReference type="Proteomes" id="UP001652700"/>
    </source>
</evidence>
<dbReference type="GeneID" id="114326672"/>
<dbReference type="AlphaFoldDB" id="A0A6P7F5A0"/>
<reference evidence="9" key="1">
    <citation type="submission" date="2025-04" db="UniProtKB">
        <authorList>
            <consortium name="RefSeq"/>
        </authorList>
    </citation>
    <scope>IDENTIFICATION</scope>
</reference>
<dbReference type="SUPFAM" id="SSF55797">
    <property type="entry name" value="PR-1-like"/>
    <property type="match status" value="1"/>
</dbReference>
<reference evidence="7" key="2">
    <citation type="submission" date="2025-05" db="UniProtKB">
        <authorList>
            <consortium name="EnsemblMetazoa"/>
        </authorList>
    </citation>
    <scope>IDENTIFICATION</scope>
</reference>
<keyword evidence="8" id="KW-1185">Reference proteome</keyword>
<dbReference type="PRINTS" id="PR00838">
    <property type="entry name" value="V5ALLERGEN"/>
</dbReference>
<dbReference type="InterPro" id="IPR018244">
    <property type="entry name" value="Allrgn_V5/Tpx1_CS"/>
</dbReference>
<dbReference type="Pfam" id="PF00188">
    <property type="entry name" value="CAP"/>
    <property type="match status" value="1"/>
</dbReference>
<feature type="signal peptide" evidence="5">
    <location>
        <begin position="1"/>
        <end position="19"/>
    </location>
</feature>
<dbReference type="GO" id="GO:0005576">
    <property type="term" value="C:extracellular region"/>
    <property type="evidence" value="ECO:0007669"/>
    <property type="project" value="UniProtKB-SubCell"/>
</dbReference>
<protein>
    <submittedName>
        <fullName evidence="9">Venom allergen 5-like</fullName>
    </submittedName>
</protein>
<dbReference type="CDD" id="cd05380">
    <property type="entry name" value="CAP_euk"/>
    <property type="match status" value="1"/>
</dbReference>
<dbReference type="InterPro" id="IPR035940">
    <property type="entry name" value="CAP_sf"/>
</dbReference>
<evidence type="ECO:0000256" key="1">
    <source>
        <dbReference type="ARBA" id="ARBA00004613"/>
    </source>
</evidence>
<feature type="domain" description="SCP" evidence="6">
    <location>
        <begin position="60"/>
        <end position="221"/>
    </location>
</feature>
<evidence type="ECO:0000256" key="3">
    <source>
        <dbReference type="ARBA" id="ARBA00022525"/>
    </source>
</evidence>
<dbReference type="Gene3D" id="3.40.33.10">
    <property type="entry name" value="CAP"/>
    <property type="match status" value="1"/>
</dbReference>
<dbReference type="RefSeq" id="XP_028130879.1">
    <property type="nucleotide sequence ID" value="XM_028275078.1"/>
</dbReference>
<dbReference type="Proteomes" id="UP001652700">
    <property type="component" value="Unplaced"/>
</dbReference>
<dbReference type="InterPro" id="IPR014044">
    <property type="entry name" value="CAP_dom"/>
</dbReference>
<dbReference type="KEGG" id="dvv:114326672"/>
<dbReference type="FunCoup" id="A0A6P7F5A0">
    <property type="interactions" value="171"/>
</dbReference>
<organism evidence="9">
    <name type="scientific">Diabrotica virgifera virgifera</name>
    <name type="common">western corn rootworm</name>
    <dbReference type="NCBI Taxonomy" id="50390"/>
    <lineage>
        <taxon>Eukaryota</taxon>
        <taxon>Metazoa</taxon>
        <taxon>Ecdysozoa</taxon>
        <taxon>Arthropoda</taxon>
        <taxon>Hexapoda</taxon>
        <taxon>Insecta</taxon>
        <taxon>Pterygota</taxon>
        <taxon>Neoptera</taxon>
        <taxon>Endopterygota</taxon>
        <taxon>Coleoptera</taxon>
        <taxon>Polyphaga</taxon>
        <taxon>Cucujiformia</taxon>
        <taxon>Chrysomeloidea</taxon>
        <taxon>Chrysomelidae</taxon>
        <taxon>Galerucinae</taxon>
        <taxon>Diabroticina</taxon>
        <taxon>Diabroticites</taxon>
        <taxon>Diabrotica</taxon>
    </lineage>
</organism>
<evidence type="ECO:0000256" key="2">
    <source>
        <dbReference type="ARBA" id="ARBA00009923"/>
    </source>
</evidence>
<dbReference type="EnsemblMetazoa" id="XM_050662054.1">
    <property type="protein sequence ID" value="XP_050518011.1"/>
    <property type="gene ID" value="LOC114326672"/>
</dbReference>
<dbReference type="SMART" id="SM00198">
    <property type="entry name" value="SCP"/>
    <property type="match status" value="1"/>
</dbReference>
<dbReference type="OrthoDB" id="414826at2759"/>
<keyword evidence="3" id="KW-0964">Secreted</keyword>
<accession>A0A6P7F5A0</accession>
<proteinExistence type="inferred from homology"/>
<dbReference type="PIRSF" id="PIRSF038921">
    <property type="entry name" value="P14a"/>
    <property type="match status" value="1"/>
</dbReference>
<keyword evidence="4 5" id="KW-0732">Signal</keyword>
<name>A0A6P7F5A0_DIAVI</name>
<gene>
    <name evidence="9" type="primary">LOC114326672</name>
</gene>
<dbReference type="PRINTS" id="PR00837">
    <property type="entry name" value="V5TPXLIKE"/>
</dbReference>
<dbReference type="InterPro" id="IPR034763">
    <property type="entry name" value="P14a_insect"/>
</dbReference>
<dbReference type="PANTHER" id="PTHR10334">
    <property type="entry name" value="CYSTEINE-RICH SECRETORY PROTEIN-RELATED"/>
    <property type="match status" value="1"/>
</dbReference>
<dbReference type="InParanoid" id="A0A6P7F5A0"/>
<comment type="similarity">
    <text evidence="2">Belongs to the CRISP family.</text>
</comment>
<feature type="chain" id="PRO_5028204941" evidence="5">
    <location>
        <begin position="20"/>
        <end position="252"/>
    </location>
</feature>
<dbReference type="InterPro" id="IPR002413">
    <property type="entry name" value="V5_allergen-like"/>
</dbReference>
<evidence type="ECO:0000256" key="4">
    <source>
        <dbReference type="ARBA" id="ARBA00022729"/>
    </source>
</evidence>
<evidence type="ECO:0000313" key="7">
    <source>
        <dbReference type="EnsemblMetazoa" id="XP_050518011.1"/>
    </source>
</evidence>
<dbReference type="PROSITE" id="PS01010">
    <property type="entry name" value="CRISP_2"/>
    <property type="match status" value="1"/>
</dbReference>
<sequence>MDRGIKLFYLLFVLYTVKAQTDYCKLSCDGKIHTVCERKNVSCGAASDCKNFKQMSLTDNDRRLVLDLHNKLRNKVALGQEKTGPQPKASNMKALSYSKELEKIAQCHTNSCKWGHDTCRKTPQWGWVGQNIMLRSYKGITITTQFMVNASIYGWYSEVADFNPAWVSSFDSHGKEIGHYTQEVWANTQYVGCGLTFYVDSKGWDVYYIACNYGPGGNINTLPVYEQGTPASKCGGLAKNSKYPGLCGPDNL</sequence>